<dbReference type="Gene3D" id="3.90.550.10">
    <property type="entry name" value="Spore Coat Polysaccharide Biosynthesis Protein SpsA, Chain A"/>
    <property type="match status" value="1"/>
</dbReference>
<sequence>MMLDYCVIIPAHNEAQYVSLLLDSLTQQSLLPRQVVIVNDNSTDHTATIIDRYANDFPWITAVHSQTEASRLPGSKVVAAFEKGLEAVNHPFDFIVKLDADLILPKNYFQEIATIFQQQPKAGIVGGFAYEKVGAKWTLNHPMGKDHVRGAFKAYRKDCFDQMNGLRCTIGWDTIDELLARYHGFAVITVPELKVKHLRPTGSAYSKKAKYLQGQAMYKMRYGLGIAFLSMAKVTWKQQKPRYLWDSMIGYIASFFDKTERAVTKEEGKFIRSYRWKNIFQKISGK</sequence>
<dbReference type="InterPro" id="IPR029044">
    <property type="entry name" value="Nucleotide-diphossugar_trans"/>
</dbReference>
<accession>A0ABQ1VBE5</accession>
<evidence type="ECO:0000313" key="2">
    <source>
        <dbReference type="EMBL" id="GGF47967.1"/>
    </source>
</evidence>
<dbReference type="CDD" id="cd00761">
    <property type="entry name" value="Glyco_tranf_GTA_type"/>
    <property type="match status" value="1"/>
</dbReference>
<dbReference type="PANTHER" id="PTHR43685:SF2">
    <property type="entry name" value="GLYCOSYLTRANSFERASE 2-LIKE DOMAIN-CONTAINING PROTEIN"/>
    <property type="match status" value="1"/>
</dbReference>
<feature type="domain" description="Glycosyltransferase 2-like" evidence="1">
    <location>
        <begin position="6"/>
        <end position="138"/>
    </location>
</feature>
<gene>
    <name evidence="2" type="ORF">GCM10011339_40670</name>
</gene>
<comment type="caution">
    <text evidence="2">The sequence shown here is derived from an EMBL/GenBank/DDBJ whole genome shotgun (WGS) entry which is preliminary data.</text>
</comment>
<evidence type="ECO:0000313" key="3">
    <source>
        <dbReference type="Proteomes" id="UP000647339"/>
    </source>
</evidence>
<organism evidence="2 3">
    <name type="scientific">Echinicola rosea</name>
    <dbReference type="NCBI Taxonomy" id="1807691"/>
    <lineage>
        <taxon>Bacteria</taxon>
        <taxon>Pseudomonadati</taxon>
        <taxon>Bacteroidota</taxon>
        <taxon>Cytophagia</taxon>
        <taxon>Cytophagales</taxon>
        <taxon>Cyclobacteriaceae</taxon>
        <taxon>Echinicola</taxon>
    </lineage>
</organism>
<proteinExistence type="predicted"/>
<dbReference type="EMBL" id="BMIU01000028">
    <property type="protein sequence ID" value="GGF47967.1"/>
    <property type="molecule type" value="Genomic_DNA"/>
</dbReference>
<name>A0ABQ1VBE5_9BACT</name>
<dbReference type="InterPro" id="IPR001173">
    <property type="entry name" value="Glyco_trans_2-like"/>
</dbReference>
<protein>
    <submittedName>
        <fullName evidence="2">Glycosyl transferase family 2</fullName>
    </submittedName>
</protein>
<dbReference type="PANTHER" id="PTHR43685">
    <property type="entry name" value="GLYCOSYLTRANSFERASE"/>
    <property type="match status" value="1"/>
</dbReference>
<reference evidence="3" key="1">
    <citation type="journal article" date="2019" name="Int. J. Syst. Evol. Microbiol.">
        <title>The Global Catalogue of Microorganisms (GCM) 10K type strain sequencing project: providing services to taxonomists for standard genome sequencing and annotation.</title>
        <authorList>
            <consortium name="The Broad Institute Genomics Platform"/>
            <consortium name="The Broad Institute Genome Sequencing Center for Infectious Disease"/>
            <person name="Wu L."/>
            <person name="Ma J."/>
        </authorList>
    </citation>
    <scope>NUCLEOTIDE SEQUENCE [LARGE SCALE GENOMIC DNA]</scope>
    <source>
        <strain evidence="3">CGMCC 1.15407</strain>
    </source>
</reference>
<keyword evidence="3" id="KW-1185">Reference proteome</keyword>
<keyword evidence="2" id="KW-0808">Transferase</keyword>
<dbReference type="RefSeq" id="WP_229683529.1">
    <property type="nucleotide sequence ID" value="NZ_BMIU01000028.1"/>
</dbReference>
<evidence type="ECO:0000259" key="1">
    <source>
        <dbReference type="Pfam" id="PF00535"/>
    </source>
</evidence>
<dbReference type="Proteomes" id="UP000647339">
    <property type="component" value="Unassembled WGS sequence"/>
</dbReference>
<dbReference type="GO" id="GO:0016740">
    <property type="term" value="F:transferase activity"/>
    <property type="evidence" value="ECO:0007669"/>
    <property type="project" value="UniProtKB-KW"/>
</dbReference>
<dbReference type="Pfam" id="PF00535">
    <property type="entry name" value="Glycos_transf_2"/>
    <property type="match status" value="1"/>
</dbReference>
<dbReference type="InterPro" id="IPR050834">
    <property type="entry name" value="Glycosyltransf_2"/>
</dbReference>
<dbReference type="SUPFAM" id="SSF53448">
    <property type="entry name" value="Nucleotide-diphospho-sugar transferases"/>
    <property type="match status" value="1"/>
</dbReference>